<evidence type="ECO:0000313" key="5">
    <source>
        <dbReference type="Proteomes" id="UP000620124"/>
    </source>
</evidence>
<dbReference type="PANTHER" id="PTHR13561">
    <property type="entry name" value="DNA REPLICATION REGULATOR DPB11-RELATED"/>
    <property type="match status" value="1"/>
</dbReference>
<dbReference type="Pfam" id="PF00533">
    <property type="entry name" value="BRCT"/>
    <property type="match status" value="1"/>
</dbReference>
<proteinExistence type="predicted"/>
<feature type="domain" description="BRCT" evidence="3">
    <location>
        <begin position="42"/>
        <end position="116"/>
    </location>
</feature>
<feature type="compositionally biased region" description="Low complexity" evidence="2">
    <location>
        <begin position="359"/>
        <end position="372"/>
    </location>
</feature>
<feature type="compositionally biased region" description="Basic and acidic residues" evidence="2">
    <location>
        <begin position="274"/>
        <end position="285"/>
    </location>
</feature>
<evidence type="ECO:0000256" key="1">
    <source>
        <dbReference type="ARBA" id="ARBA00022737"/>
    </source>
</evidence>
<dbReference type="GO" id="GO:0033314">
    <property type="term" value="P:mitotic DNA replication checkpoint signaling"/>
    <property type="evidence" value="ECO:0007669"/>
    <property type="project" value="TreeGrafter"/>
</dbReference>
<feature type="compositionally biased region" description="Basic and acidic residues" evidence="2">
    <location>
        <begin position="295"/>
        <end position="314"/>
    </location>
</feature>
<feature type="domain" description="BRCT" evidence="3">
    <location>
        <begin position="133"/>
        <end position="234"/>
    </location>
</feature>
<feature type="region of interest" description="Disordered" evidence="2">
    <location>
        <begin position="943"/>
        <end position="965"/>
    </location>
</feature>
<dbReference type="PANTHER" id="PTHR13561:SF20">
    <property type="entry name" value="DNA TOPOISOMERASE 2-BINDING PROTEIN 1"/>
    <property type="match status" value="1"/>
</dbReference>
<organism evidence="4 5">
    <name type="scientific">Mycena venus</name>
    <dbReference type="NCBI Taxonomy" id="2733690"/>
    <lineage>
        <taxon>Eukaryota</taxon>
        <taxon>Fungi</taxon>
        <taxon>Dikarya</taxon>
        <taxon>Basidiomycota</taxon>
        <taxon>Agaricomycotina</taxon>
        <taxon>Agaricomycetes</taxon>
        <taxon>Agaricomycetidae</taxon>
        <taxon>Agaricales</taxon>
        <taxon>Marasmiineae</taxon>
        <taxon>Mycenaceae</taxon>
        <taxon>Mycena</taxon>
    </lineage>
</organism>
<dbReference type="InterPro" id="IPR001357">
    <property type="entry name" value="BRCT_dom"/>
</dbReference>
<feature type="compositionally biased region" description="Polar residues" evidence="2">
    <location>
        <begin position="342"/>
        <end position="358"/>
    </location>
</feature>
<evidence type="ECO:0000313" key="4">
    <source>
        <dbReference type="EMBL" id="KAF7330964.1"/>
    </source>
</evidence>
<dbReference type="EMBL" id="JACAZI010000032">
    <property type="protein sequence ID" value="KAF7330964.1"/>
    <property type="molecule type" value="Genomic_DNA"/>
</dbReference>
<dbReference type="AlphaFoldDB" id="A0A8H6WYS3"/>
<sequence>MQRRAIHSKKVTRRALSPEEQEWAQDSQAMAGSDDTVMVRGSIPRPFKGVIVCATGVADKTSLFKLALELGATSVSAFTDRVTHLVAETHGGAKYQCAVSRHIPILRPSWITESYRIWQHGDDVDLASSVAAHLLPVFSGVTLCISGIPDLLRRTQIARTLTAHGGTYVKALERPVRVTHLLCGVEGEETDKMRYADKFNRHGEADPPIQLVWEDWFWDSVECGGRFDEGAYQARLPRPEGRRSRPLPPDNSHIPSAFDESVDVEDEEMGGGERGGRVLADDSFRHASGNSMPSTRERERDRTRTSEREHERTRTGSVNGIVNAVAGPSSPPHPNAHERTRTNSNANAVAGPSSTRAGANSKSNPNVNANANAVAGPSKSNAAGIFTSLRFLLRGDSDALTVRQAIEGAGGVVVPFPDSDADYDYVVVRLVSGSPLYAAAPSSQKTKYRTECWLEQCLFVARLCAPDEHPSFVPLAVDLPVPGAGARNAELLGAGRERDVLGGEVGAGVGHHYRADVLPTRHDAPPLSERDGAQVRQGALSFSSFFPFFHRISLKFLKAREWNIPVVNTAWLGEMARTGVIPGPEGFLVAPAEGEADAPATPAQKTNKAKGKEKEKVQEDATMQDITNSYDSQESLPQPQNDDDAGGGAQGEFILPPPPSPREPSFGFGQPDASLGGSAGPPASPTPPKRNSKLVRRVTAGPTTSAGEVPIRPGTPSRARSQSNSRPTTPLPLVAHAVPVPVPPTQSSSTTSSSDACPKTGPRLVRRVAARQRPPPPRTPLRVPSSASPSPLRRGVSVSPPKIPDHRTKALHDSIRSLLDHGQKHKGTKRPATPDEVGEAHGRAGKRGRVRTKSKPSRQPSDALPLPLPLPMPERDPHESVFGGAGRSFSPGIGISMSMDDRYGEGSSAIEGLSMGDEQSLRVMYEDPGQRAELRRLASLIGEPLDEEVPKKRPRRSARRGGGGF</sequence>
<gene>
    <name evidence="4" type="ORF">MVEN_02436300</name>
</gene>
<dbReference type="OrthoDB" id="251770at2759"/>
<protein>
    <recommendedName>
        <fullName evidence="3">BRCT domain-containing protein</fullName>
    </recommendedName>
</protein>
<feature type="region of interest" description="Disordered" evidence="2">
    <location>
        <begin position="1"/>
        <end position="31"/>
    </location>
</feature>
<comment type="caution">
    <text evidence="4">The sequence shown here is derived from an EMBL/GenBank/DDBJ whole genome shotgun (WGS) entry which is preliminary data.</text>
</comment>
<dbReference type="SUPFAM" id="SSF52113">
    <property type="entry name" value="BRCT domain"/>
    <property type="match status" value="2"/>
</dbReference>
<feature type="compositionally biased region" description="Low complexity" evidence="2">
    <location>
        <begin position="731"/>
        <end position="754"/>
    </location>
</feature>
<feature type="compositionally biased region" description="Acidic residues" evidence="2">
    <location>
        <begin position="260"/>
        <end position="270"/>
    </location>
</feature>
<feature type="compositionally biased region" description="Polar residues" evidence="2">
    <location>
        <begin position="624"/>
        <end position="640"/>
    </location>
</feature>
<feature type="region of interest" description="Disordered" evidence="2">
    <location>
        <begin position="595"/>
        <end position="910"/>
    </location>
</feature>
<feature type="region of interest" description="Disordered" evidence="2">
    <location>
        <begin position="232"/>
        <end position="372"/>
    </location>
</feature>
<dbReference type="InterPro" id="IPR036420">
    <property type="entry name" value="BRCT_dom_sf"/>
</dbReference>
<dbReference type="GO" id="GO:0007095">
    <property type="term" value="P:mitotic G2 DNA damage checkpoint signaling"/>
    <property type="evidence" value="ECO:0007669"/>
    <property type="project" value="TreeGrafter"/>
</dbReference>
<dbReference type="InterPro" id="IPR059215">
    <property type="entry name" value="BRCT2_TopBP1-like"/>
</dbReference>
<feature type="compositionally biased region" description="Basic and acidic residues" evidence="2">
    <location>
        <begin position="803"/>
        <end position="822"/>
    </location>
</feature>
<keyword evidence="1" id="KW-0677">Repeat</keyword>
<evidence type="ECO:0000256" key="2">
    <source>
        <dbReference type="SAM" id="MobiDB-lite"/>
    </source>
</evidence>
<evidence type="ECO:0000259" key="3">
    <source>
        <dbReference type="PROSITE" id="PS50172"/>
    </source>
</evidence>
<feature type="compositionally biased region" description="Basic and acidic residues" evidence="2">
    <location>
        <begin position="610"/>
        <end position="619"/>
    </location>
</feature>
<feature type="compositionally biased region" description="Polar residues" evidence="2">
    <location>
        <begin position="718"/>
        <end position="728"/>
    </location>
</feature>
<reference evidence="4" key="1">
    <citation type="submission" date="2020-05" db="EMBL/GenBank/DDBJ databases">
        <title>Mycena genomes resolve the evolution of fungal bioluminescence.</title>
        <authorList>
            <person name="Tsai I.J."/>
        </authorList>
    </citation>
    <scope>NUCLEOTIDE SEQUENCE</scope>
    <source>
        <strain evidence="4">CCC161011</strain>
    </source>
</reference>
<dbReference type="GO" id="GO:0006270">
    <property type="term" value="P:DNA replication initiation"/>
    <property type="evidence" value="ECO:0007669"/>
    <property type="project" value="TreeGrafter"/>
</dbReference>
<dbReference type="Pfam" id="PF12738">
    <property type="entry name" value="PTCB-BRCT"/>
    <property type="match status" value="1"/>
</dbReference>
<accession>A0A8H6WYS3</accession>
<dbReference type="CDD" id="cd17731">
    <property type="entry name" value="BRCT_TopBP1_rpt2_like"/>
    <property type="match status" value="1"/>
</dbReference>
<feature type="compositionally biased region" description="Basic residues" evidence="2">
    <location>
        <begin position="1"/>
        <end position="13"/>
    </location>
</feature>
<dbReference type="PROSITE" id="PS50172">
    <property type="entry name" value="BRCT"/>
    <property type="match status" value="3"/>
</dbReference>
<keyword evidence="5" id="KW-1185">Reference proteome</keyword>
<feature type="domain" description="BRCT" evidence="3">
    <location>
        <begin position="381"/>
        <end position="471"/>
    </location>
</feature>
<name>A0A8H6WYS3_9AGAR</name>
<dbReference type="Proteomes" id="UP000620124">
    <property type="component" value="Unassembled WGS sequence"/>
</dbReference>
<dbReference type="SMART" id="SM00292">
    <property type="entry name" value="BRCT"/>
    <property type="match status" value="3"/>
</dbReference>
<feature type="compositionally biased region" description="Basic residues" evidence="2">
    <location>
        <begin position="843"/>
        <end position="856"/>
    </location>
</feature>
<dbReference type="Gene3D" id="3.40.50.10190">
    <property type="entry name" value="BRCT domain"/>
    <property type="match status" value="4"/>
</dbReference>